<evidence type="ECO:0000313" key="1">
    <source>
        <dbReference type="EMBL" id="KAF7704218.1"/>
    </source>
</evidence>
<accession>A0A8T0BAR9</accession>
<keyword evidence="2" id="KW-1185">Reference proteome</keyword>
<name>A0A8T0BAR9_SILME</name>
<dbReference type="EMBL" id="JABFDY010000008">
    <property type="protein sequence ID" value="KAF7704218.1"/>
    <property type="molecule type" value="Genomic_DNA"/>
</dbReference>
<dbReference type="Proteomes" id="UP000606274">
    <property type="component" value="Unassembled WGS sequence"/>
</dbReference>
<organism evidence="1 2">
    <name type="scientific">Silurus meridionalis</name>
    <name type="common">Southern catfish</name>
    <name type="synonym">Silurus soldatovi meridionalis</name>
    <dbReference type="NCBI Taxonomy" id="175797"/>
    <lineage>
        <taxon>Eukaryota</taxon>
        <taxon>Metazoa</taxon>
        <taxon>Chordata</taxon>
        <taxon>Craniata</taxon>
        <taxon>Vertebrata</taxon>
        <taxon>Euteleostomi</taxon>
        <taxon>Actinopterygii</taxon>
        <taxon>Neopterygii</taxon>
        <taxon>Teleostei</taxon>
        <taxon>Ostariophysi</taxon>
        <taxon>Siluriformes</taxon>
        <taxon>Siluridae</taxon>
        <taxon>Silurus</taxon>
    </lineage>
</organism>
<reference evidence="1" key="1">
    <citation type="submission" date="2020-08" db="EMBL/GenBank/DDBJ databases">
        <title>Chromosome-level assembly of Southern catfish (Silurus meridionalis) provides insights into visual adaptation to the nocturnal and benthic lifestyles.</title>
        <authorList>
            <person name="Zhang Y."/>
            <person name="Wang D."/>
            <person name="Peng Z."/>
        </authorList>
    </citation>
    <scope>NUCLEOTIDE SEQUENCE</scope>
    <source>
        <strain evidence="1">SWU-2019-XX</strain>
        <tissue evidence="1">Muscle</tissue>
    </source>
</reference>
<dbReference type="AlphaFoldDB" id="A0A8T0BAR9"/>
<evidence type="ECO:0000313" key="2">
    <source>
        <dbReference type="Proteomes" id="UP000606274"/>
    </source>
</evidence>
<comment type="caution">
    <text evidence="1">The sequence shown here is derived from an EMBL/GenBank/DDBJ whole genome shotgun (WGS) entry which is preliminary data.</text>
</comment>
<sequence>MLLLVGGDLNVDMEADGGGELAQVMAGAGLVGHVQGGRAAGFGPYLEECQSNLFGMKETRSDLAMTFLDSVAGKLPGENASKLEGQISLEEVKRDMFSLKTGVAPGGHGLPVEWYARICCPCIVKQ</sequence>
<proteinExistence type="predicted"/>
<gene>
    <name evidence="1" type="ORF">HF521_021290</name>
</gene>
<protein>
    <submittedName>
        <fullName evidence="1">Uncharacterized protein</fullName>
    </submittedName>
</protein>